<evidence type="ECO:0000256" key="4">
    <source>
        <dbReference type="ARBA" id="ARBA00022723"/>
    </source>
</evidence>
<dbReference type="SMART" id="SM00487">
    <property type="entry name" value="DEXDc"/>
    <property type="match status" value="1"/>
</dbReference>
<dbReference type="PROSITE" id="PS51192">
    <property type="entry name" value="HELICASE_ATP_BIND_1"/>
    <property type="match status" value="1"/>
</dbReference>
<evidence type="ECO:0000256" key="7">
    <source>
        <dbReference type="ARBA" id="ARBA00022806"/>
    </source>
</evidence>
<evidence type="ECO:0000256" key="6">
    <source>
        <dbReference type="ARBA" id="ARBA00022801"/>
    </source>
</evidence>
<evidence type="ECO:0000259" key="11">
    <source>
        <dbReference type="PROSITE" id="PS51643"/>
    </source>
</evidence>
<evidence type="ECO:0000313" key="12">
    <source>
        <dbReference type="EMBL" id="MCU6746087.1"/>
    </source>
</evidence>
<dbReference type="SUPFAM" id="SSF52540">
    <property type="entry name" value="P-loop containing nucleoside triphosphate hydrolases"/>
    <property type="match status" value="1"/>
</dbReference>
<dbReference type="NCBIfam" id="TIGR01587">
    <property type="entry name" value="cas3_core"/>
    <property type="match status" value="1"/>
</dbReference>
<evidence type="ECO:0000259" key="10">
    <source>
        <dbReference type="PROSITE" id="PS51192"/>
    </source>
</evidence>
<dbReference type="InterPro" id="IPR038257">
    <property type="entry name" value="CRISPR-assoc_Cas3_HD_sf"/>
</dbReference>
<feature type="domain" description="Helicase ATP-binding" evidence="10">
    <location>
        <begin position="314"/>
        <end position="498"/>
    </location>
</feature>
<gene>
    <name evidence="12" type="primary">cas3</name>
    <name evidence="12" type="ORF">OCV51_00165</name>
</gene>
<dbReference type="EMBL" id="JAOQJX010000001">
    <property type="protein sequence ID" value="MCU6746087.1"/>
    <property type="molecule type" value="Genomic_DNA"/>
</dbReference>
<dbReference type="InterPro" id="IPR011545">
    <property type="entry name" value="DEAD/DEAH_box_helicase_dom"/>
</dbReference>
<proteinExistence type="inferred from homology"/>
<keyword evidence="9" id="KW-0051">Antiviral defense</keyword>
<comment type="caution">
    <text evidence="12">The sequence shown here is derived from an EMBL/GenBank/DDBJ whole genome shotgun (WGS) entry which is preliminary data.</text>
</comment>
<dbReference type="InterPro" id="IPR014001">
    <property type="entry name" value="Helicase_ATP-bd"/>
</dbReference>
<comment type="similarity">
    <text evidence="1">In the N-terminal section; belongs to the CRISPR-associated nuclease Cas3-HD family.</text>
</comment>
<evidence type="ECO:0000256" key="8">
    <source>
        <dbReference type="ARBA" id="ARBA00022840"/>
    </source>
</evidence>
<keyword evidence="7" id="KW-0347">Helicase</keyword>
<keyword evidence="5" id="KW-0547">Nucleotide-binding</keyword>
<keyword evidence="3" id="KW-0540">Nuclease</keyword>
<accession>A0ABT2T757</accession>
<dbReference type="PROSITE" id="PS51643">
    <property type="entry name" value="HD_CAS3"/>
    <property type="match status" value="1"/>
</dbReference>
<dbReference type="InterPro" id="IPR006474">
    <property type="entry name" value="Helicase_Cas3_CRISPR-ass_core"/>
</dbReference>
<dbReference type="InterPro" id="IPR054712">
    <property type="entry name" value="Cas3-like_dom"/>
</dbReference>
<dbReference type="Gene3D" id="3.40.50.300">
    <property type="entry name" value="P-loop containing nucleotide triphosphate hydrolases"/>
    <property type="match status" value="2"/>
</dbReference>
<dbReference type="Pfam" id="PF00270">
    <property type="entry name" value="DEAD"/>
    <property type="match status" value="1"/>
</dbReference>
<evidence type="ECO:0000256" key="1">
    <source>
        <dbReference type="ARBA" id="ARBA00006847"/>
    </source>
</evidence>
<sequence>MEDIYRFIKEIDKYQAHIVEDEDKKIVRRELLTEHIDCTVKYFETLAEEKQLDKTIDKFVKVMFGKLSEEGKIFLWEMIRGIPVFHDVGKINPDFQKQAMKNEKITEDNMFYHIGKRHSLISAVMYIDYYIQELKKEVKEREDKEKLRPFIICHAYIIAQHHSDLKNFQEFVTSLTEKEGKDVIDIFLEGKCESYLRPFKLTEKVLENIKKCSDEVKRSREENIALYAYIRLLYSFLVASDYYATTEFMVQEEIKQFGSLDNIQEWIEIYENTKIMKSVRAYQREQYPKDIEKIGKEDINDLRTEILTDAEITLSESRGNSLFYLEAPTGSGKSNTAMDLSFQIIKNHKELRKLYYIYPFNTLVEQNMENLKKVFGDKDEILEQIAVVNSLTPIKMTQKAKEREEETEQTCYYQKALLDRQFLNYPMILSTHVSLFDTMFGDTRESAFGFQQLMNSVIVLDEIQSYKNRIWGEIICFLKAFAELLNMKIIIMSATLPDLDILSGNVDYTVRLMKNREKYFSHACFKNRVTISYELLDSEDIKADLIEHILKKAAEKKRILVEFIKKESASTFFEMIKRREDVFCDVEYMSGEDSIMERNRILQSVKECKEGIILVATQVVEAGVDIDMDIGYKNISKLDSEEQFMGRINRSCLRSGEVYFFRLDDSKKIYRDGDVRVDDRLTVKNPEMRNILVSKQFSVYYQKVLDVLKRNVNDLSDDRGLEGFFENDVGMLNWPKIRERMELIEENKWNMPVYLARKIDDAVEGKLDGKQLWKEYVGLLNDFSMEYAEKRVKLSYITSKMNCFIYQIKRNPDLLYNDKVGEIFYIEDGEKYFKDGKLDRKKIQGEIGGFVDFI</sequence>
<evidence type="ECO:0000256" key="5">
    <source>
        <dbReference type="ARBA" id="ARBA00022741"/>
    </source>
</evidence>
<feature type="domain" description="HD Cas3-type" evidence="11">
    <location>
        <begin position="25"/>
        <end position="243"/>
    </location>
</feature>
<comment type="similarity">
    <text evidence="2">In the central section; belongs to the CRISPR-associated helicase Cas3 family.</text>
</comment>
<organism evidence="12 13">
    <name type="scientific">Faecalicatena acetigenes</name>
    <dbReference type="NCBI Taxonomy" id="2981790"/>
    <lineage>
        <taxon>Bacteria</taxon>
        <taxon>Bacillati</taxon>
        <taxon>Bacillota</taxon>
        <taxon>Clostridia</taxon>
        <taxon>Lachnospirales</taxon>
        <taxon>Lachnospiraceae</taxon>
        <taxon>Faecalicatena</taxon>
    </lineage>
</organism>
<dbReference type="RefSeq" id="WP_267303941.1">
    <property type="nucleotide sequence ID" value="NZ_JAOQJX010000001.1"/>
</dbReference>
<reference evidence="12 13" key="1">
    <citation type="journal article" date="2021" name="ISME Commun">
        <title>Automated analysis of genomic sequences facilitates high-throughput and comprehensive description of bacteria.</title>
        <authorList>
            <person name="Hitch T.C.A."/>
        </authorList>
    </citation>
    <scope>NUCLEOTIDE SEQUENCE [LARGE SCALE GENOMIC DNA]</scope>
    <source>
        <strain evidence="12 13">H2_18</strain>
    </source>
</reference>
<dbReference type="Pfam" id="PF22590">
    <property type="entry name" value="Cas3-like_C_2"/>
    <property type="match status" value="1"/>
</dbReference>
<keyword evidence="6" id="KW-0378">Hydrolase</keyword>
<dbReference type="InterPro" id="IPR027417">
    <property type="entry name" value="P-loop_NTPase"/>
</dbReference>
<dbReference type="InterPro" id="IPR006483">
    <property type="entry name" value="CRISPR-assoc_Cas3_HD"/>
</dbReference>
<evidence type="ECO:0000256" key="9">
    <source>
        <dbReference type="ARBA" id="ARBA00023118"/>
    </source>
</evidence>
<evidence type="ECO:0000313" key="13">
    <source>
        <dbReference type="Proteomes" id="UP001652394"/>
    </source>
</evidence>
<keyword evidence="8" id="KW-0067">ATP-binding</keyword>
<dbReference type="CDD" id="cd09641">
    <property type="entry name" value="Cas3''_I"/>
    <property type="match status" value="1"/>
</dbReference>
<dbReference type="Gene3D" id="1.10.3210.30">
    <property type="match status" value="1"/>
</dbReference>
<evidence type="ECO:0000256" key="2">
    <source>
        <dbReference type="ARBA" id="ARBA00009046"/>
    </source>
</evidence>
<dbReference type="NCBIfam" id="TIGR01596">
    <property type="entry name" value="cas3_HD"/>
    <property type="match status" value="1"/>
</dbReference>
<protein>
    <submittedName>
        <fullName evidence="12">CRISPR-associated helicase Cas3</fullName>
    </submittedName>
</protein>
<dbReference type="Proteomes" id="UP001652394">
    <property type="component" value="Unassembled WGS sequence"/>
</dbReference>
<keyword evidence="13" id="KW-1185">Reference proteome</keyword>
<keyword evidence="4" id="KW-0479">Metal-binding</keyword>
<name>A0ABT2T757_9FIRM</name>
<evidence type="ECO:0000256" key="3">
    <source>
        <dbReference type="ARBA" id="ARBA00022722"/>
    </source>
</evidence>